<feature type="region of interest" description="Disordered" evidence="1">
    <location>
        <begin position="1"/>
        <end position="77"/>
    </location>
</feature>
<evidence type="ECO:0000313" key="4">
    <source>
        <dbReference type="Proteomes" id="UP000593562"/>
    </source>
</evidence>
<feature type="transmembrane region" description="Helical" evidence="2">
    <location>
        <begin position="93"/>
        <end position="115"/>
    </location>
</feature>
<feature type="compositionally biased region" description="Basic and acidic residues" evidence="1">
    <location>
        <begin position="64"/>
        <end position="75"/>
    </location>
</feature>
<dbReference type="PANTHER" id="PTHR34575:SF6">
    <property type="entry name" value="EXPRESSED PROTEIN"/>
    <property type="match status" value="1"/>
</dbReference>
<feature type="compositionally biased region" description="Pro residues" evidence="1">
    <location>
        <begin position="12"/>
        <end position="21"/>
    </location>
</feature>
<accession>A0A7J7DAW5</accession>
<evidence type="ECO:0000256" key="2">
    <source>
        <dbReference type="SAM" id="Phobius"/>
    </source>
</evidence>
<dbReference type="InParanoid" id="A0A7J7DAW5"/>
<comment type="caution">
    <text evidence="3">The sequence shown here is derived from an EMBL/GenBank/DDBJ whole genome shotgun (WGS) entry which is preliminary data.</text>
</comment>
<dbReference type="EMBL" id="JAAARO010000008">
    <property type="protein sequence ID" value="KAF5743502.1"/>
    <property type="molecule type" value="Genomic_DNA"/>
</dbReference>
<keyword evidence="2" id="KW-0812">Transmembrane</keyword>
<sequence>METLLCSQKPPLHAPQIPPTSEPNTSPILNPTAKQTPTHDPKSWKLQANAKGFAGRSPAKGRPKKPETTVRHRTSEDDDEIPKEVFYRIIKRILVSVGVPMALGLLSLQIFGVIIEQKLWDVPRWVPILATLLTFGSSTIGLAYGALSASLDPEKKGSVLGLEEAQQNWAEMWRDDEERKKR</sequence>
<reference evidence="3 4" key="1">
    <citation type="journal article" date="2020" name="Nat. Commun.">
        <title>Genome of Tripterygium wilfordii and identification of cytochrome P450 involved in triptolide biosynthesis.</title>
        <authorList>
            <person name="Tu L."/>
            <person name="Su P."/>
            <person name="Zhang Z."/>
            <person name="Gao L."/>
            <person name="Wang J."/>
            <person name="Hu T."/>
            <person name="Zhou J."/>
            <person name="Zhang Y."/>
            <person name="Zhao Y."/>
            <person name="Liu Y."/>
            <person name="Song Y."/>
            <person name="Tong Y."/>
            <person name="Lu Y."/>
            <person name="Yang J."/>
            <person name="Xu C."/>
            <person name="Jia M."/>
            <person name="Peters R.J."/>
            <person name="Huang L."/>
            <person name="Gao W."/>
        </authorList>
    </citation>
    <scope>NUCLEOTIDE SEQUENCE [LARGE SCALE GENOMIC DNA]</scope>
    <source>
        <strain evidence="4">cv. XIE 37</strain>
        <tissue evidence="3">Leaf</tissue>
    </source>
</reference>
<keyword evidence="2" id="KW-0472">Membrane</keyword>
<dbReference type="Pfam" id="PF11947">
    <property type="entry name" value="DUF3464"/>
    <property type="match status" value="1"/>
</dbReference>
<dbReference type="FunCoup" id="A0A7J7DAW5">
    <property type="interactions" value="711"/>
</dbReference>
<feature type="transmembrane region" description="Helical" evidence="2">
    <location>
        <begin position="127"/>
        <end position="147"/>
    </location>
</feature>
<proteinExistence type="predicted"/>
<name>A0A7J7DAW5_TRIWF</name>
<dbReference type="AlphaFoldDB" id="A0A7J7DAW5"/>
<gene>
    <name evidence="3" type="ORF">HS088_TW08G00086</name>
</gene>
<keyword evidence="2" id="KW-1133">Transmembrane helix</keyword>
<feature type="compositionally biased region" description="Polar residues" evidence="1">
    <location>
        <begin position="22"/>
        <end position="36"/>
    </location>
</feature>
<dbReference type="PANTHER" id="PTHR34575">
    <property type="entry name" value="PROTEIN PAM68, CHLOROPLASTIC"/>
    <property type="match status" value="1"/>
</dbReference>
<dbReference type="OrthoDB" id="678088at2759"/>
<dbReference type="Proteomes" id="UP000593562">
    <property type="component" value="Unassembled WGS sequence"/>
</dbReference>
<evidence type="ECO:0000256" key="1">
    <source>
        <dbReference type="SAM" id="MobiDB-lite"/>
    </source>
</evidence>
<dbReference type="InterPro" id="IPR021855">
    <property type="entry name" value="PAM68-like"/>
</dbReference>
<organism evidence="3 4">
    <name type="scientific">Tripterygium wilfordii</name>
    <name type="common">Thunder God vine</name>
    <dbReference type="NCBI Taxonomy" id="458696"/>
    <lineage>
        <taxon>Eukaryota</taxon>
        <taxon>Viridiplantae</taxon>
        <taxon>Streptophyta</taxon>
        <taxon>Embryophyta</taxon>
        <taxon>Tracheophyta</taxon>
        <taxon>Spermatophyta</taxon>
        <taxon>Magnoliopsida</taxon>
        <taxon>eudicotyledons</taxon>
        <taxon>Gunneridae</taxon>
        <taxon>Pentapetalae</taxon>
        <taxon>rosids</taxon>
        <taxon>fabids</taxon>
        <taxon>Celastrales</taxon>
        <taxon>Celastraceae</taxon>
        <taxon>Tripterygium</taxon>
    </lineage>
</organism>
<keyword evidence="4" id="KW-1185">Reference proteome</keyword>
<evidence type="ECO:0000313" key="3">
    <source>
        <dbReference type="EMBL" id="KAF5743502.1"/>
    </source>
</evidence>
<protein>
    <submittedName>
        <fullName evidence="3">Uncharacterized protein</fullName>
    </submittedName>
</protein>